<feature type="region of interest" description="Disordered" evidence="1">
    <location>
        <begin position="1"/>
        <end position="29"/>
    </location>
</feature>
<evidence type="ECO:0000256" key="1">
    <source>
        <dbReference type="SAM" id="MobiDB-lite"/>
    </source>
</evidence>
<dbReference type="Gene3D" id="3.40.50.12690">
    <property type="match status" value="1"/>
</dbReference>
<dbReference type="Pfam" id="PF00078">
    <property type="entry name" value="RVT_1"/>
    <property type="match status" value="1"/>
</dbReference>
<dbReference type="PROSITE" id="PS50878">
    <property type="entry name" value="RT_POL"/>
    <property type="match status" value="1"/>
</dbReference>
<gene>
    <name evidence="3" type="ORF">QYF61_008833</name>
</gene>
<evidence type="ECO:0000313" key="3">
    <source>
        <dbReference type="EMBL" id="KAK4810861.1"/>
    </source>
</evidence>
<dbReference type="CDD" id="cd01650">
    <property type="entry name" value="RT_nLTR_like"/>
    <property type="match status" value="1"/>
</dbReference>
<feature type="compositionally biased region" description="Basic and acidic residues" evidence="1">
    <location>
        <begin position="97"/>
        <end position="113"/>
    </location>
</feature>
<feature type="domain" description="Reverse transcriptase" evidence="2">
    <location>
        <begin position="626"/>
        <end position="898"/>
    </location>
</feature>
<comment type="caution">
    <text evidence="3">The sequence shown here is derived from an EMBL/GenBank/DDBJ whole genome shotgun (WGS) entry which is preliminary data.</text>
</comment>
<dbReference type="Proteomes" id="UP001333110">
    <property type="component" value="Unassembled WGS sequence"/>
</dbReference>
<evidence type="ECO:0000313" key="4">
    <source>
        <dbReference type="Proteomes" id="UP001333110"/>
    </source>
</evidence>
<dbReference type="Gene3D" id="3.60.10.10">
    <property type="entry name" value="Endonuclease/exonuclease/phosphatase"/>
    <property type="match status" value="1"/>
</dbReference>
<proteinExistence type="predicted"/>
<accession>A0AAN7NGE5</accession>
<dbReference type="Pfam" id="PF03372">
    <property type="entry name" value="Exo_endo_phos"/>
    <property type="match status" value="1"/>
</dbReference>
<organism evidence="3 4">
    <name type="scientific">Mycteria americana</name>
    <name type="common">Wood stork</name>
    <dbReference type="NCBI Taxonomy" id="33587"/>
    <lineage>
        <taxon>Eukaryota</taxon>
        <taxon>Metazoa</taxon>
        <taxon>Chordata</taxon>
        <taxon>Craniata</taxon>
        <taxon>Vertebrata</taxon>
        <taxon>Euteleostomi</taxon>
        <taxon>Archelosauria</taxon>
        <taxon>Archosauria</taxon>
        <taxon>Dinosauria</taxon>
        <taxon>Saurischia</taxon>
        <taxon>Theropoda</taxon>
        <taxon>Coelurosauria</taxon>
        <taxon>Aves</taxon>
        <taxon>Neognathae</taxon>
        <taxon>Neoaves</taxon>
        <taxon>Aequornithes</taxon>
        <taxon>Ciconiiformes</taxon>
        <taxon>Ciconiidae</taxon>
        <taxon>Mycteria</taxon>
    </lineage>
</organism>
<dbReference type="GO" id="GO:0003824">
    <property type="term" value="F:catalytic activity"/>
    <property type="evidence" value="ECO:0007669"/>
    <property type="project" value="InterPro"/>
</dbReference>
<dbReference type="SUPFAM" id="SSF56219">
    <property type="entry name" value="DNase I-like"/>
    <property type="match status" value="1"/>
</dbReference>
<evidence type="ECO:0000259" key="2">
    <source>
        <dbReference type="PROSITE" id="PS50878"/>
    </source>
</evidence>
<dbReference type="AlphaFoldDB" id="A0AAN7NGE5"/>
<feature type="compositionally biased region" description="Basic and acidic residues" evidence="1">
    <location>
        <begin position="179"/>
        <end position="189"/>
    </location>
</feature>
<dbReference type="EMBL" id="JAUNZN010000018">
    <property type="protein sequence ID" value="KAK4810861.1"/>
    <property type="molecule type" value="Genomic_DNA"/>
</dbReference>
<reference evidence="3 4" key="1">
    <citation type="journal article" date="2023" name="J. Hered.">
        <title>Chromosome-level genome of the wood stork (Mycteria americana) provides insight into avian chromosome evolution.</title>
        <authorList>
            <person name="Flamio R. Jr."/>
            <person name="Ramstad K.M."/>
        </authorList>
    </citation>
    <scope>NUCLEOTIDE SEQUENCE [LARGE SCALE GENOMIC DNA]</scope>
    <source>
        <strain evidence="3">JAX WOST 10</strain>
    </source>
</reference>
<dbReference type="InterPro" id="IPR036691">
    <property type="entry name" value="Endo/exonu/phosph_ase_sf"/>
</dbReference>
<dbReference type="PANTHER" id="PTHR33395:SF22">
    <property type="entry name" value="REVERSE TRANSCRIPTASE DOMAIN-CONTAINING PROTEIN"/>
    <property type="match status" value="1"/>
</dbReference>
<feature type="compositionally biased region" description="Basic and acidic residues" evidence="1">
    <location>
        <begin position="121"/>
        <end position="134"/>
    </location>
</feature>
<keyword evidence="4" id="KW-1185">Reference proteome</keyword>
<protein>
    <recommendedName>
        <fullName evidence="2">Reverse transcriptase domain-containing protein</fullName>
    </recommendedName>
</protein>
<feature type="region of interest" description="Disordered" evidence="1">
    <location>
        <begin position="92"/>
        <end position="196"/>
    </location>
</feature>
<dbReference type="PANTHER" id="PTHR33395">
    <property type="entry name" value="TRANSCRIPTASE, PUTATIVE-RELATED-RELATED"/>
    <property type="match status" value="1"/>
</dbReference>
<dbReference type="InterPro" id="IPR000477">
    <property type="entry name" value="RT_dom"/>
</dbReference>
<name>A0AAN7NGE5_MYCAM</name>
<dbReference type="GO" id="GO:0061343">
    <property type="term" value="P:cell adhesion involved in heart morphogenesis"/>
    <property type="evidence" value="ECO:0007669"/>
    <property type="project" value="TreeGrafter"/>
</dbReference>
<feature type="compositionally biased region" description="Acidic residues" evidence="1">
    <location>
        <begin position="164"/>
        <end position="173"/>
    </location>
</feature>
<dbReference type="GO" id="GO:0031012">
    <property type="term" value="C:extracellular matrix"/>
    <property type="evidence" value="ECO:0007669"/>
    <property type="project" value="TreeGrafter"/>
</dbReference>
<dbReference type="InterPro" id="IPR005135">
    <property type="entry name" value="Endo/exonuclease/phosphatase"/>
</dbReference>
<sequence>MVPTRRKAASSAPARKDSSTQTELPRKHTAVQVSGCRECHQLALKSDGSGGKSCVRCDQVDYLLCLVAELREDVDRLRSIRESEQEIDWWNHTLTSQKHEQRQPPEKAPDQRDSVPSSHQDVGRDLRGSSEWKQVHKQGSKRMPSLPATPPQVPLHNRYKALEVEDQSVDNEDVNPSTPEERPRPERHTPRITTTSTKKKRCVIVVGDSLLRGTEGPICHADTSHREVCCLPGARVRDITRKLPSLVEPSDYYLLLLFHVGGDEVAVCGPREIKRDFRALGRKVTWPTAQMKCLYTNADSMGNKQEELEATMLLESYDLVAVTETWWDKSHDWSVAINGYRLFRRDRRGRRGGGVALYIKEWIDCEELSLKNSHKQVESLWVRIGDRGNKGNLVVGVYYRLPDQGEPTDEAFFLQLQEASCLQALVLLGDFNHPGICWKSSTASCRQSRRLLECIEDKFLTQVIDTPTRGDAILDLLVTSASELIGDVKIGGSLGCNDHALVEFAVLRDMGQAKSIVRTLNFRKANFQLFKELVNGTPWETVLRDKGVEQSWQIFKDAFHKAQELLIPRCRKSGKEGKRPAWLSQDMLVKLKSKRELHRQGRVTWEEYRDTARLCRDGVRKAKAQLELNLARNARNNKKGLYRYINQKRKVKDSIPPLMNKNGDLVSTDEEKAEIMEQILLEAMLKHMEDREVIRDSQHGFTKGKSCLTNLVAFYDGVTTSVDKGKAMDVIYLDFCKAFDTVPRNILLSKLERYGFDGWTVQWIRNWLDGRIQRVAVNSSMSRWRSVTSGVPQASVLGPVLFNIFINDIDSEIECTLSKFADDTKLSGAVDTPEGRDVIQRDLGKLEKWACVNLMRFNKAKCRVLHLAQKANRILCCIKRSVASRSREVILPLYSALVRPHLEYCIQLWSPQHKKDMELLERVQRRAMKMIRGLEHLSYEDRLRELGLFSLEKRRLWGDLIAAFQYLKGAYRKDGDRLFSKACCDRTRNNGFKLREGRFRLALRKKSFTVRVEELQHISAEIKRQLHHDK</sequence>
<dbReference type="GO" id="GO:0007508">
    <property type="term" value="P:larval heart development"/>
    <property type="evidence" value="ECO:0007669"/>
    <property type="project" value="TreeGrafter"/>
</dbReference>